<accession>A0A386ZHD7</accession>
<sequence>MEVTMSEKDWLVVRDAAECAGMTVEEYVAWSVRLLALQSRPGGARRRDFAGGRRPGRRKPARVEETEATAWADTFTERLSHRAELYHD</sequence>
<protein>
    <submittedName>
        <fullName evidence="2">Uncharacterized protein</fullName>
    </submittedName>
</protein>
<feature type="region of interest" description="Disordered" evidence="1">
    <location>
        <begin position="40"/>
        <end position="67"/>
    </location>
</feature>
<name>A0A386ZHD7_9NOCA</name>
<organism evidence="2 3">
    <name type="scientific">Nocardia yunnanensis</name>
    <dbReference type="NCBI Taxonomy" id="2382165"/>
    <lineage>
        <taxon>Bacteria</taxon>
        <taxon>Bacillati</taxon>
        <taxon>Actinomycetota</taxon>
        <taxon>Actinomycetes</taxon>
        <taxon>Mycobacteriales</taxon>
        <taxon>Nocardiaceae</taxon>
        <taxon>Nocardia</taxon>
    </lineage>
</organism>
<proteinExistence type="predicted"/>
<gene>
    <name evidence="2" type="ORF">D7D52_27355</name>
</gene>
<keyword evidence="3" id="KW-1185">Reference proteome</keyword>
<evidence type="ECO:0000313" key="2">
    <source>
        <dbReference type="EMBL" id="AYF76906.1"/>
    </source>
</evidence>
<evidence type="ECO:0000256" key="1">
    <source>
        <dbReference type="SAM" id="MobiDB-lite"/>
    </source>
</evidence>
<dbReference type="AlphaFoldDB" id="A0A386ZHD7"/>
<dbReference type="Proteomes" id="UP000267164">
    <property type="component" value="Chromosome"/>
</dbReference>
<dbReference type="EMBL" id="CP032568">
    <property type="protein sequence ID" value="AYF76906.1"/>
    <property type="molecule type" value="Genomic_DNA"/>
</dbReference>
<reference evidence="2 3" key="1">
    <citation type="submission" date="2018-09" db="EMBL/GenBank/DDBJ databases">
        <title>Nocardia yunnanensis sp. nov., an actinomycete isolated from a soil sample.</title>
        <authorList>
            <person name="Zhang J."/>
        </authorList>
    </citation>
    <scope>NUCLEOTIDE SEQUENCE [LARGE SCALE GENOMIC DNA]</scope>
    <source>
        <strain evidence="2 3">CFHS0054</strain>
    </source>
</reference>
<dbReference type="KEGG" id="nyu:D7D52_27355"/>
<evidence type="ECO:0000313" key="3">
    <source>
        <dbReference type="Proteomes" id="UP000267164"/>
    </source>
</evidence>
<dbReference type="OrthoDB" id="4564526at2"/>